<organism evidence="1">
    <name type="scientific">Arundo donax</name>
    <name type="common">Giant reed</name>
    <name type="synonym">Donax arundinaceus</name>
    <dbReference type="NCBI Taxonomy" id="35708"/>
    <lineage>
        <taxon>Eukaryota</taxon>
        <taxon>Viridiplantae</taxon>
        <taxon>Streptophyta</taxon>
        <taxon>Embryophyta</taxon>
        <taxon>Tracheophyta</taxon>
        <taxon>Spermatophyta</taxon>
        <taxon>Magnoliopsida</taxon>
        <taxon>Liliopsida</taxon>
        <taxon>Poales</taxon>
        <taxon>Poaceae</taxon>
        <taxon>PACMAD clade</taxon>
        <taxon>Arundinoideae</taxon>
        <taxon>Arundineae</taxon>
        <taxon>Arundo</taxon>
    </lineage>
</organism>
<reference evidence="1" key="2">
    <citation type="journal article" date="2015" name="Data Brief">
        <title>Shoot transcriptome of the giant reed, Arundo donax.</title>
        <authorList>
            <person name="Barrero R.A."/>
            <person name="Guerrero F.D."/>
            <person name="Moolhuijzen P."/>
            <person name="Goolsby J.A."/>
            <person name="Tidwell J."/>
            <person name="Bellgard S.E."/>
            <person name="Bellgard M.I."/>
        </authorList>
    </citation>
    <scope>NUCLEOTIDE SEQUENCE</scope>
    <source>
        <tissue evidence="1">Shoot tissue taken approximately 20 cm above the soil surface</tissue>
    </source>
</reference>
<reference evidence="1" key="1">
    <citation type="submission" date="2014-09" db="EMBL/GenBank/DDBJ databases">
        <authorList>
            <person name="Magalhaes I.L.F."/>
            <person name="Oliveira U."/>
            <person name="Santos F.R."/>
            <person name="Vidigal T.H.D.A."/>
            <person name="Brescovit A.D."/>
            <person name="Santos A.J."/>
        </authorList>
    </citation>
    <scope>NUCLEOTIDE SEQUENCE</scope>
    <source>
        <tissue evidence="1">Shoot tissue taken approximately 20 cm above the soil surface</tissue>
    </source>
</reference>
<sequence length="14" mass="1735">MVLIKSTRYSIFNY</sequence>
<name>A0A0A8YIN3_ARUDO</name>
<dbReference type="EMBL" id="GBRH01272522">
    <property type="protein sequence ID" value="JAD25373.1"/>
    <property type="molecule type" value="Transcribed_RNA"/>
</dbReference>
<proteinExistence type="predicted"/>
<accession>A0A0A8YIN3</accession>
<evidence type="ECO:0000313" key="1">
    <source>
        <dbReference type="EMBL" id="JAD25373.1"/>
    </source>
</evidence>
<protein>
    <submittedName>
        <fullName evidence="1">Uncharacterized protein</fullName>
    </submittedName>
</protein>